<dbReference type="InterPro" id="IPR043502">
    <property type="entry name" value="DNA/RNA_pol_sf"/>
</dbReference>
<dbReference type="EMBL" id="CAJOBJ010222227">
    <property type="protein sequence ID" value="CAF5035617.1"/>
    <property type="molecule type" value="Genomic_DNA"/>
</dbReference>
<evidence type="ECO:0008006" key="7">
    <source>
        <dbReference type="Google" id="ProtNLM"/>
    </source>
</evidence>
<evidence type="ECO:0000313" key="5">
    <source>
        <dbReference type="EMBL" id="CAF5045840.1"/>
    </source>
</evidence>
<dbReference type="EMBL" id="CAJOBH010154645">
    <property type="protein sequence ID" value="CAF4858093.1"/>
    <property type="molecule type" value="Genomic_DNA"/>
</dbReference>
<protein>
    <recommendedName>
        <fullName evidence="7">DNA-directed RNA polymerase</fullName>
    </recommendedName>
</protein>
<comment type="caution">
    <text evidence="1">The sequence shown here is derived from an EMBL/GenBank/DDBJ whole genome shotgun (WGS) entry which is preliminary data.</text>
</comment>
<dbReference type="Gene3D" id="3.30.70.370">
    <property type="match status" value="1"/>
</dbReference>
<dbReference type="EMBL" id="CAJOBJ010226884">
    <property type="protein sequence ID" value="CAF5045840.1"/>
    <property type="molecule type" value="Genomic_DNA"/>
</dbReference>
<dbReference type="SUPFAM" id="SSF56672">
    <property type="entry name" value="DNA/RNA polymerases"/>
    <property type="match status" value="1"/>
</dbReference>
<dbReference type="GO" id="GO:0003899">
    <property type="term" value="F:DNA-directed RNA polymerase activity"/>
    <property type="evidence" value="ECO:0007669"/>
    <property type="project" value="InterPro"/>
</dbReference>
<reference evidence="1" key="1">
    <citation type="submission" date="2021-02" db="EMBL/GenBank/DDBJ databases">
        <authorList>
            <person name="Nowell W R."/>
        </authorList>
    </citation>
    <scope>NUCLEOTIDE SEQUENCE</scope>
</reference>
<dbReference type="GO" id="GO:0001018">
    <property type="term" value="F:mitochondrial promoter sequence-specific DNA binding"/>
    <property type="evidence" value="ECO:0007669"/>
    <property type="project" value="TreeGrafter"/>
</dbReference>
<evidence type="ECO:0000313" key="2">
    <source>
        <dbReference type="EMBL" id="CAF5016107.1"/>
    </source>
</evidence>
<proteinExistence type="predicted"/>
<dbReference type="Proteomes" id="UP000681720">
    <property type="component" value="Unassembled WGS sequence"/>
</dbReference>
<dbReference type="InterPro" id="IPR002092">
    <property type="entry name" value="DNA-dir_Rpol_phage-type"/>
</dbReference>
<dbReference type="GO" id="GO:0034245">
    <property type="term" value="C:mitochondrial DNA-directed RNA polymerase complex"/>
    <property type="evidence" value="ECO:0007669"/>
    <property type="project" value="TreeGrafter"/>
</dbReference>
<evidence type="ECO:0000313" key="1">
    <source>
        <dbReference type="EMBL" id="CAF4858093.1"/>
    </source>
</evidence>
<gene>
    <name evidence="1" type="ORF">BYL167_LOCUS50471</name>
    <name evidence="4" type="ORF">GIL414_LOCUS59140</name>
    <name evidence="5" type="ORF">GIL414_LOCUS59690</name>
    <name evidence="2" type="ORF">SMN809_LOCUS57427</name>
    <name evidence="3" type="ORF">SMN809_LOCUS58085</name>
</gene>
<organism evidence="1 6">
    <name type="scientific">Rotaria magnacalcarata</name>
    <dbReference type="NCBI Taxonomy" id="392030"/>
    <lineage>
        <taxon>Eukaryota</taxon>
        <taxon>Metazoa</taxon>
        <taxon>Spiralia</taxon>
        <taxon>Gnathifera</taxon>
        <taxon>Rotifera</taxon>
        <taxon>Eurotatoria</taxon>
        <taxon>Bdelloidea</taxon>
        <taxon>Philodinida</taxon>
        <taxon>Philodinidae</taxon>
        <taxon>Rotaria</taxon>
    </lineage>
</organism>
<dbReference type="PANTHER" id="PTHR10102">
    <property type="entry name" value="DNA-DIRECTED RNA POLYMERASE, MITOCHONDRIAL"/>
    <property type="match status" value="1"/>
</dbReference>
<dbReference type="PANTHER" id="PTHR10102:SF0">
    <property type="entry name" value="DNA-DIRECTED RNA POLYMERASE, MITOCHONDRIAL"/>
    <property type="match status" value="1"/>
</dbReference>
<evidence type="ECO:0000313" key="4">
    <source>
        <dbReference type="EMBL" id="CAF5035617.1"/>
    </source>
</evidence>
<dbReference type="GO" id="GO:0006390">
    <property type="term" value="P:mitochondrial transcription"/>
    <property type="evidence" value="ECO:0007669"/>
    <property type="project" value="TreeGrafter"/>
</dbReference>
<dbReference type="Proteomes" id="UP000676336">
    <property type="component" value="Unassembled WGS sequence"/>
</dbReference>
<dbReference type="AlphaFoldDB" id="A0A8S3C2N5"/>
<dbReference type="Proteomes" id="UP000681967">
    <property type="component" value="Unassembled WGS sequence"/>
</dbReference>
<dbReference type="EMBL" id="CAJOBI010216314">
    <property type="protein sequence ID" value="CAF5030431.1"/>
    <property type="molecule type" value="Genomic_DNA"/>
</dbReference>
<dbReference type="EMBL" id="CAJOBI010210214">
    <property type="protein sequence ID" value="CAF5016107.1"/>
    <property type="molecule type" value="Genomic_DNA"/>
</dbReference>
<name>A0A8S3C2N5_9BILA</name>
<evidence type="ECO:0000313" key="3">
    <source>
        <dbReference type="EMBL" id="CAF5030431.1"/>
    </source>
</evidence>
<evidence type="ECO:0000313" key="6">
    <source>
        <dbReference type="Proteomes" id="UP000681967"/>
    </source>
</evidence>
<accession>A0A8S3C2N5</accession>
<sequence>MRKIKAEIFSLWCYELYRLSIANHFRNEIFWFPHNLDFRGRVYPIPPHFNHLGSDIARG</sequence>
<feature type="non-terminal residue" evidence="1">
    <location>
        <position position="1"/>
    </location>
</feature>